<comment type="caution">
    <text evidence="4">The sequence shown here is derived from an EMBL/GenBank/DDBJ whole genome shotgun (WGS) entry which is preliminary data.</text>
</comment>
<dbReference type="PANTHER" id="PTHR22946">
    <property type="entry name" value="DIENELACTONE HYDROLASE DOMAIN-CONTAINING PROTEIN-RELATED"/>
    <property type="match status" value="1"/>
</dbReference>
<evidence type="ECO:0000259" key="3">
    <source>
        <dbReference type="Pfam" id="PF12146"/>
    </source>
</evidence>
<dbReference type="GO" id="GO:0004177">
    <property type="term" value="F:aminopeptidase activity"/>
    <property type="evidence" value="ECO:0007669"/>
    <property type="project" value="UniProtKB-KW"/>
</dbReference>
<accession>A0A0G0PRK3</accession>
<evidence type="ECO:0000313" key="4">
    <source>
        <dbReference type="EMBL" id="KKR30769.1"/>
    </source>
</evidence>
<dbReference type="GO" id="GO:0052689">
    <property type="term" value="F:carboxylic ester hydrolase activity"/>
    <property type="evidence" value="ECO:0007669"/>
    <property type="project" value="UniProtKB-ARBA"/>
</dbReference>
<dbReference type="InterPro" id="IPR029058">
    <property type="entry name" value="AB_hydrolase_fold"/>
</dbReference>
<evidence type="ECO:0000256" key="2">
    <source>
        <dbReference type="SAM" id="Phobius"/>
    </source>
</evidence>
<keyword evidence="1" id="KW-0378">Hydrolase</keyword>
<name>A0A0G0PRK3_9BACT</name>
<sequence>MRKSIQGFTPILLILIVGLGILFFAIFNRSDKKEVILPVLEGVNKAITLSSPTPTPFAFQELTIPYLRKRSYLSNLEEMRKGNETLIYTSYVTSYDSDGLTVYGLLTIPKESPSTNAQGDSRRYPAIIFVHGYIPPQNYQTTVNYNSYVDYLAKNGFVVFKIDLRGHGNSEGEPGGGYYSSDYVIDTLNAIAALRNTDFVNPRAIGLWGHSMAGNVVFRALGANPEIPAVVIWAGAGYTYQDLQEYRIEDTSYQPPPPDSERAKKRQQLRDAYGTFNPDHWFWKQVPATNYLSDIKGAVQLNHAVNDNVVSIEYSKNLDSLLDKTSIPHELNEYSSGGHNLTGSAFSQAMQNTVEFFQKYL</sequence>
<feature type="transmembrane region" description="Helical" evidence="2">
    <location>
        <begin position="7"/>
        <end position="27"/>
    </location>
</feature>
<dbReference type="AlphaFoldDB" id="A0A0G0PRK3"/>
<dbReference type="EMBL" id="LBXL01000002">
    <property type="protein sequence ID" value="KKR30769.1"/>
    <property type="molecule type" value="Genomic_DNA"/>
</dbReference>
<dbReference type="InterPro" id="IPR022742">
    <property type="entry name" value="Hydrolase_4"/>
</dbReference>
<dbReference type="Gene3D" id="3.40.50.1820">
    <property type="entry name" value="alpha/beta hydrolase"/>
    <property type="match status" value="1"/>
</dbReference>
<dbReference type="SUPFAM" id="SSF53474">
    <property type="entry name" value="alpha/beta-Hydrolases"/>
    <property type="match status" value="1"/>
</dbReference>
<protein>
    <submittedName>
        <fullName evidence="4">Dipeptidylaminopeptidase/acylaminoacyl-peptidase</fullName>
    </submittedName>
</protein>
<reference evidence="4 5" key="1">
    <citation type="journal article" date="2015" name="Nature">
        <title>rRNA introns, odd ribosomes, and small enigmatic genomes across a large radiation of phyla.</title>
        <authorList>
            <person name="Brown C.T."/>
            <person name="Hug L.A."/>
            <person name="Thomas B.C."/>
            <person name="Sharon I."/>
            <person name="Castelle C.J."/>
            <person name="Singh A."/>
            <person name="Wilkins M.J."/>
            <person name="Williams K.H."/>
            <person name="Banfield J.F."/>
        </authorList>
    </citation>
    <scope>NUCLEOTIDE SEQUENCE [LARGE SCALE GENOMIC DNA]</scope>
</reference>
<keyword evidence="2" id="KW-1133">Transmembrane helix</keyword>
<feature type="domain" description="Serine aminopeptidase S33" evidence="3">
    <location>
        <begin position="126"/>
        <end position="236"/>
    </location>
</feature>
<dbReference type="PANTHER" id="PTHR22946:SF9">
    <property type="entry name" value="POLYKETIDE TRANSFERASE AF380"/>
    <property type="match status" value="1"/>
</dbReference>
<evidence type="ECO:0000313" key="5">
    <source>
        <dbReference type="Proteomes" id="UP000034793"/>
    </source>
</evidence>
<keyword evidence="2" id="KW-0472">Membrane</keyword>
<keyword evidence="4" id="KW-0645">Protease</keyword>
<evidence type="ECO:0000256" key="1">
    <source>
        <dbReference type="ARBA" id="ARBA00022801"/>
    </source>
</evidence>
<gene>
    <name evidence="4" type="ORF">UT61_C0002G0013</name>
</gene>
<dbReference type="InterPro" id="IPR050261">
    <property type="entry name" value="FrsA_esterase"/>
</dbReference>
<keyword evidence="2" id="KW-0812">Transmembrane</keyword>
<dbReference type="Proteomes" id="UP000034793">
    <property type="component" value="Unassembled WGS sequence"/>
</dbReference>
<keyword evidence="4" id="KW-0031">Aminopeptidase</keyword>
<proteinExistence type="predicted"/>
<dbReference type="Pfam" id="PF12146">
    <property type="entry name" value="Hydrolase_4"/>
    <property type="match status" value="1"/>
</dbReference>
<organism evidence="4 5">
    <name type="scientific">Candidatus Woesebacteria bacterium GW2011_GWA1_39_8</name>
    <dbReference type="NCBI Taxonomy" id="1618552"/>
    <lineage>
        <taxon>Bacteria</taxon>
        <taxon>Candidatus Woeseibacteriota</taxon>
    </lineage>
</organism>